<dbReference type="InterPro" id="IPR005202">
    <property type="entry name" value="TF_GRAS"/>
</dbReference>
<organism evidence="4">
    <name type="scientific">Aegilops tauschii</name>
    <name type="common">Tausch's goatgrass</name>
    <name type="synonym">Aegilops squarrosa</name>
    <dbReference type="NCBI Taxonomy" id="37682"/>
    <lineage>
        <taxon>Eukaryota</taxon>
        <taxon>Viridiplantae</taxon>
        <taxon>Streptophyta</taxon>
        <taxon>Embryophyta</taxon>
        <taxon>Tracheophyta</taxon>
        <taxon>Spermatophyta</taxon>
        <taxon>Magnoliopsida</taxon>
        <taxon>Liliopsida</taxon>
        <taxon>Poales</taxon>
        <taxon>Poaceae</taxon>
        <taxon>BOP clade</taxon>
        <taxon>Pooideae</taxon>
        <taxon>Triticodae</taxon>
        <taxon>Triticeae</taxon>
        <taxon>Triticinae</taxon>
        <taxon>Aegilops</taxon>
    </lineage>
</organism>
<dbReference type="Pfam" id="PF03514">
    <property type="entry name" value="GRAS"/>
    <property type="match status" value="1"/>
</dbReference>
<dbReference type="PANTHER" id="PTHR31636">
    <property type="entry name" value="OSJNBA0084A10.13 PROTEIN-RELATED"/>
    <property type="match status" value="1"/>
</dbReference>
<name>R7WEC8_AEGTA</name>
<dbReference type="PROSITE" id="PS50985">
    <property type="entry name" value="GRAS"/>
    <property type="match status" value="1"/>
</dbReference>
<evidence type="ECO:0000256" key="2">
    <source>
        <dbReference type="ARBA" id="ARBA00023163"/>
    </source>
</evidence>
<dbReference type="AlphaFoldDB" id="R7WEC8"/>
<comment type="caution">
    <text evidence="3">Lacks conserved residue(s) required for the propagation of feature annotation.</text>
</comment>
<accession>R7WEC8</accession>
<keyword evidence="1" id="KW-0805">Transcription regulation</keyword>
<feature type="region of interest" description="SAW" evidence="3">
    <location>
        <begin position="79"/>
        <end position="126"/>
    </location>
</feature>
<reference evidence="4" key="1">
    <citation type="submission" date="2015-06" db="UniProtKB">
        <authorList>
            <consortium name="EnsemblPlants"/>
        </authorList>
    </citation>
    <scope>IDENTIFICATION</scope>
</reference>
<sequence length="126" mass="14416">MPERKPCFLLVLASTEGQNSFILEKGIKFITELVYSFLKALQYYSVIFGSLDATFPADLASWMKVEQCLLAMEICSVVVFEGAERVARHERLDRWHRIMEDHGFEVVLLSLAAGVQSQVLLGLYRW</sequence>
<dbReference type="EnsemblPlants" id="EMT18750">
    <property type="protein sequence ID" value="EMT18750"/>
    <property type="gene ID" value="F775_22703"/>
</dbReference>
<comment type="similarity">
    <text evidence="3">Belongs to the GRAS family.</text>
</comment>
<proteinExistence type="inferred from homology"/>
<evidence type="ECO:0000313" key="4">
    <source>
        <dbReference type="EnsemblPlants" id="EMT18750"/>
    </source>
</evidence>
<protein>
    <submittedName>
        <fullName evidence="4">Uncharacterized protein</fullName>
    </submittedName>
</protein>
<keyword evidence="2" id="KW-0804">Transcription</keyword>
<evidence type="ECO:0000256" key="3">
    <source>
        <dbReference type="PROSITE-ProRule" id="PRU01191"/>
    </source>
</evidence>
<evidence type="ECO:0000256" key="1">
    <source>
        <dbReference type="ARBA" id="ARBA00023015"/>
    </source>
</evidence>